<dbReference type="Proteomes" id="UP000194260">
    <property type="component" value="Chromosome"/>
</dbReference>
<dbReference type="KEGG" id="camy:CSUIS_1386"/>
<dbReference type="SUPFAM" id="SSF81301">
    <property type="entry name" value="Nucleotidyltransferase"/>
    <property type="match status" value="1"/>
</dbReference>
<accession>A0A1X9SYB8</accession>
<dbReference type="CDD" id="cd05399">
    <property type="entry name" value="NT_Rel-Spo_like"/>
    <property type="match status" value="1"/>
</dbReference>
<dbReference type="STRING" id="1660073.CSUIS_1386"/>
<evidence type="ECO:0000256" key="1">
    <source>
        <dbReference type="SAM" id="Coils"/>
    </source>
</evidence>
<gene>
    <name evidence="3" type="ORF">CSUIS_1386</name>
</gene>
<feature type="domain" description="RelA/SpoT" evidence="2">
    <location>
        <begin position="77"/>
        <end position="199"/>
    </location>
</feature>
<dbReference type="AlphaFoldDB" id="A0A1X9SYB8"/>
<evidence type="ECO:0000259" key="2">
    <source>
        <dbReference type="SMART" id="SM00954"/>
    </source>
</evidence>
<dbReference type="InterPro" id="IPR043519">
    <property type="entry name" value="NT_sf"/>
</dbReference>
<dbReference type="EMBL" id="CP018789">
    <property type="protein sequence ID" value="ARR01176.1"/>
    <property type="molecule type" value="Genomic_DNA"/>
</dbReference>
<evidence type="ECO:0000313" key="3">
    <source>
        <dbReference type="EMBL" id="ARR01176.1"/>
    </source>
</evidence>
<dbReference type="Pfam" id="PF04607">
    <property type="entry name" value="RelA_SpoT"/>
    <property type="match status" value="1"/>
</dbReference>
<feature type="coiled-coil region" evidence="1">
    <location>
        <begin position="215"/>
        <end position="242"/>
    </location>
</feature>
<dbReference type="InterPro" id="IPR052366">
    <property type="entry name" value="GTP_Pyrophosphokinase"/>
</dbReference>
<dbReference type="PANTHER" id="PTHR47837:SF1">
    <property type="entry name" value="GTP PYROPHOSPHOKINASE YJBM"/>
    <property type="match status" value="1"/>
</dbReference>
<reference evidence="4" key="1">
    <citation type="journal article" date="2017" name="Genome Biol. Evol.">
        <title>Comparative Genomic Analysis Identifies a Campylobacter Clade Deficient in Selenium Metabolism.</title>
        <authorList>
            <person name="Miller W.G."/>
            <person name="Yee E."/>
            <person name="Lopes B.S."/>
            <person name="Chapman M.H."/>
            <person name="Huynh S."/>
            <person name="Bono J.L."/>
            <person name="Parker C.T."/>
            <person name="Strachan N.J.C."/>
            <person name="Forbes K.J."/>
        </authorList>
    </citation>
    <scope>NUCLEOTIDE SEQUENCE [LARGE SCALE GENOMIC DNA]</scope>
    <source>
        <strain evidence="4">RM6137</strain>
    </source>
</reference>
<proteinExistence type="predicted"/>
<sequence length="335" mass="38739">MLLCGIMRSILIKVDVMIQSNLSNKIIRKAGNNLKLNQAKKDDLDIISTFRSNHVQLMKMLVKTISKKLPKPLFIARRLKRLSSIQAKLQRFDGMCLDRMQDIGGVRAVFKNNNEVKQFVKRIQSVYYGKRSVFKIVKENDYISNPKDDGYRSYHIVFKYNGKINEVNGYHIELQLRDSLQHYWATAVEILALRSSTNIKAGYGDECFKRFFWLCAELLAGNNNYKEEIKKLDEKYQILALLSGLNVVCDNIEKKEKADNLYLMVLDTKDGILKLSAFGKGQLELAKNIYQSLETNDSTQSVLVSVDSVKKLKRAYPNYFLDAKHFIKEVRERTK</sequence>
<organism evidence="3 4">
    <name type="scientific">Campylobacter porcelli</name>
    <dbReference type="NCBI Taxonomy" id="1660073"/>
    <lineage>
        <taxon>Bacteria</taxon>
        <taxon>Pseudomonadati</taxon>
        <taxon>Campylobacterota</taxon>
        <taxon>Epsilonproteobacteria</taxon>
        <taxon>Campylobacterales</taxon>
        <taxon>Campylobacteraceae</taxon>
        <taxon>Campylobacter</taxon>
    </lineage>
</organism>
<dbReference type="SMART" id="SM00954">
    <property type="entry name" value="RelA_SpoT"/>
    <property type="match status" value="1"/>
</dbReference>
<keyword evidence="1" id="KW-0175">Coiled coil</keyword>
<name>A0A1X9SYB8_9BACT</name>
<dbReference type="PANTHER" id="PTHR47837">
    <property type="entry name" value="GTP PYROPHOSPHOKINASE YJBM"/>
    <property type="match status" value="1"/>
</dbReference>
<dbReference type="GO" id="GO:0015969">
    <property type="term" value="P:guanosine tetraphosphate metabolic process"/>
    <property type="evidence" value="ECO:0007669"/>
    <property type="project" value="InterPro"/>
</dbReference>
<evidence type="ECO:0000313" key="4">
    <source>
        <dbReference type="Proteomes" id="UP000194260"/>
    </source>
</evidence>
<dbReference type="Gene3D" id="3.30.460.10">
    <property type="entry name" value="Beta Polymerase, domain 2"/>
    <property type="match status" value="1"/>
</dbReference>
<dbReference type="InterPro" id="IPR007685">
    <property type="entry name" value="RelA_SpoT"/>
</dbReference>
<protein>
    <submittedName>
        <fullName evidence="3">RelA/SpoT domain-containing protein</fullName>
    </submittedName>
</protein>